<gene>
    <name evidence="2" type="ORF">PIB30_033379</name>
</gene>
<feature type="compositionally biased region" description="Low complexity" evidence="1">
    <location>
        <begin position="130"/>
        <end position="155"/>
    </location>
</feature>
<feature type="compositionally biased region" description="Pro residues" evidence="1">
    <location>
        <begin position="106"/>
        <end position="115"/>
    </location>
</feature>
<reference evidence="2 3" key="1">
    <citation type="journal article" date="2023" name="Plants (Basel)">
        <title>Bridging the Gap: Combining Genomics and Transcriptomics Approaches to Understand Stylosanthes scabra, an Orphan Legume from the Brazilian Caatinga.</title>
        <authorList>
            <person name="Ferreira-Neto J.R.C."/>
            <person name="da Silva M.D."/>
            <person name="Binneck E."/>
            <person name="de Melo N.F."/>
            <person name="da Silva R.H."/>
            <person name="de Melo A.L.T.M."/>
            <person name="Pandolfi V."/>
            <person name="Bustamante F.O."/>
            <person name="Brasileiro-Vidal A.C."/>
            <person name="Benko-Iseppon A.M."/>
        </authorList>
    </citation>
    <scope>NUCLEOTIDE SEQUENCE [LARGE SCALE GENOMIC DNA]</scope>
    <source>
        <tissue evidence="2">Leaves</tissue>
    </source>
</reference>
<feature type="region of interest" description="Disordered" evidence="1">
    <location>
        <begin position="91"/>
        <end position="155"/>
    </location>
</feature>
<dbReference type="Proteomes" id="UP001341840">
    <property type="component" value="Unassembled WGS sequence"/>
</dbReference>
<proteinExistence type="predicted"/>
<organism evidence="2 3">
    <name type="scientific">Stylosanthes scabra</name>
    <dbReference type="NCBI Taxonomy" id="79078"/>
    <lineage>
        <taxon>Eukaryota</taxon>
        <taxon>Viridiplantae</taxon>
        <taxon>Streptophyta</taxon>
        <taxon>Embryophyta</taxon>
        <taxon>Tracheophyta</taxon>
        <taxon>Spermatophyta</taxon>
        <taxon>Magnoliopsida</taxon>
        <taxon>eudicotyledons</taxon>
        <taxon>Gunneridae</taxon>
        <taxon>Pentapetalae</taxon>
        <taxon>rosids</taxon>
        <taxon>fabids</taxon>
        <taxon>Fabales</taxon>
        <taxon>Fabaceae</taxon>
        <taxon>Papilionoideae</taxon>
        <taxon>50 kb inversion clade</taxon>
        <taxon>dalbergioids sensu lato</taxon>
        <taxon>Dalbergieae</taxon>
        <taxon>Pterocarpus clade</taxon>
        <taxon>Stylosanthes</taxon>
    </lineage>
</organism>
<evidence type="ECO:0000256" key="1">
    <source>
        <dbReference type="SAM" id="MobiDB-lite"/>
    </source>
</evidence>
<comment type="caution">
    <text evidence="2">The sequence shown here is derived from an EMBL/GenBank/DDBJ whole genome shotgun (WGS) entry which is preliminary data.</text>
</comment>
<evidence type="ECO:0000313" key="2">
    <source>
        <dbReference type="EMBL" id="MED6219171.1"/>
    </source>
</evidence>
<evidence type="ECO:0000313" key="3">
    <source>
        <dbReference type="Proteomes" id="UP001341840"/>
    </source>
</evidence>
<sequence length="177" mass="19219">MWPKVEGDPTIPPIFRVKPARRSMVRIREHDENRSQTNYRRTATSVTYSNRGQYGHNRYCPNPIVTDGVGAGAVATGSRAIGHRFANIRAAADLQPPTPLAEATSQPPPPPPTTPPTTQSLPPVVATSHPAPTSSQSPQLASSQPIPATAQPRVRVFSFRRSGRLKLAVRKPQNQPP</sequence>
<dbReference type="EMBL" id="JASCZI010272011">
    <property type="protein sequence ID" value="MED6219171.1"/>
    <property type="molecule type" value="Genomic_DNA"/>
</dbReference>
<keyword evidence="3" id="KW-1185">Reference proteome</keyword>
<protein>
    <submittedName>
        <fullName evidence="2">Uncharacterized protein</fullName>
    </submittedName>
</protein>
<accession>A0ABU6ZB14</accession>
<name>A0ABU6ZB14_9FABA</name>